<protein>
    <recommendedName>
        <fullName evidence="6">Glutaminase</fullName>
    </recommendedName>
</protein>
<dbReference type="InterPro" id="IPR052743">
    <property type="entry name" value="Glutaminase_GtaA"/>
</dbReference>
<dbReference type="InterPro" id="IPR008928">
    <property type="entry name" value="6-hairpin_glycosidase_sf"/>
</dbReference>
<evidence type="ECO:0000259" key="1">
    <source>
        <dbReference type="Pfam" id="PF16334"/>
    </source>
</evidence>
<dbReference type="Proteomes" id="UP000560131">
    <property type="component" value="Unassembled WGS sequence"/>
</dbReference>
<dbReference type="SUPFAM" id="SSF48208">
    <property type="entry name" value="Six-hairpin glycosidases"/>
    <property type="match status" value="1"/>
</dbReference>
<name>A0ABR6N2X6_9SPHN</name>
<organism evidence="4 5">
    <name type="scientific">Sphingomonas endophytica</name>
    <dbReference type="NCBI Taxonomy" id="869719"/>
    <lineage>
        <taxon>Bacteria</taxon>
        <taxon>Pseudomonadati</taxon>
        <taxon>Pseudomonadota</taxon>
        <taxon>Alphaproteobacteria</taxon>
        <taxon>Sphingomonadales</taxon>
        <taxon>Sphingomonadaceae</taxon>
        <taxon>Sphingomonas</taxon>
    </lineage>
</organism>
<comment type="caution">
    <text evidence="4">The sequence shown here is derived from an EMBL/GenBank/DDBJ whole genome shotgun (WGS) entry which is preliminary data.</text>
</comment>
<dbReference type="Pfam" id="PF17168">
    <property type="entry name" value="DUF5127"/>
    <property type="match status" value="1"/>
</dbReference>
<evidence type="ECO:0008006" key="6">
    <source>
        <dbReference type="Google" id="ProtNLM"/>
    </source>
</evidence>
<evidence type="ECO:0000313" key="5">
    <source>
        <dbReference type="Proteomes" id="UP000560131"/>
    </source>
</evidence>
<dbReference type="InterPro" id="IPR012341">
    <property type="entry name" value="6hp_glycosidase-like_sf"/>
</dbReference>
<reference evidence="4 5" key="1">
    <citation type="submission" date="2020-08" db="EMBL/GenBank/DDBJ databases">
        <title>Genomic Encyclopedia of Type Strains, Phase IV (KMG-IV): sequencing the most valuable type-strain genomes for metagenomic binning, comparative biology and taxonomic classification.</title>
        <authorList>
            <person name="Goeker M."/>
        </authorList>
    </citation>
    <scope>NUCLEOTIDE SEQUENCE [LARGE SCALE GENOMIC DNA]</scope>
    <source>
        <strain evidence="4 5">DSM 101535</strain>
    </source>
</reference>
<feature type="domain" description="Glutaminase A N-terminal" evidence="3">
    <location>
        <begin position="127"/>
        <end position="354"/>
    </location>
</feature>
<dbReference type="Pfam" id="PF16335">
    <property type="entry name" value="GtaA_6_Hairpin"/>
    <property type="match status" value="1"/>
</dbReference>
<keyword evidence="5" id="KW-1185">Reference proteome</keyword>
<dbReference type="InterPro" id="IPR032514">
    <property type="entry name" value="GtaA_central"/>
</dbReference>
<evidence type="ECO:0000259" key="2">
    <source>
        <dbReference type="Pfam" id="PF16335"/>
    </source>
</evidence>
<evidence type="ECO:0000313" key="4">
    <source>
        <dbReference type="EMBL" id="MBB5725148.1"/>
    </source>
</evidence>
<dbReference type="RefSeq" id="WP_184034001.1">
    <property type="nucleotide sequence ID" value="NZ_BAABAR010000007.1"/>
</dbReference>
<dbReference type="EMBL" id="JACIJN010000002">
    <property type="protein sequence ID" value="MBB5725148.1"/>
    <property type="molecule type" value="Genomic_DNA"/>
</dbReference>
<dbReference type="PANTHER" id="PTHR31987">
    <property type="entry name" value="GLUTAMINASE A-RELATED"/>
    <property type="match status" value="1"/>
</dbReference>
<feature type="domain" description="Glutaminase A central" evidence="2">
    <location>
        <begin position="360"/>
        <end position="703"/>
    </location>
</feature>
<gene>
    <name evidence="4" type="ORF">FHS97_001056</name>
</gene>
<proteinExistence type="predicted"/>
<feature type="domain" description="DUF4964" evidence="1">
    <location>
        <begin position="52"/>
        <end position="110"/>
    </location>
</feature>
<dbReference type="Pfam" id="PF16334">
    <property type="entry name" value="DUF4964"/>
    <property type="match status" value="1"/>
</dbReference>
<sequence>MARSFCPAGKRSGARQLSAVHLDRPVARSPRAAVRALACLLAASAAAPLCAQAPVTVRTPATPLVAHDPYFSLWSLTDKLNDAPTRHWTGSEQQISGWVRVDGKALRFMGGGRGDTMTQLSRALTPTRTSYEFEGGGVHLTATFLSPALPDDLDLVSRPITYLSWTVRTTDGRAHAVQVYVDASAQLAVNDDQQQVVWGSSRVGDMAVLRVGTTSQQVLQKVGDNVRIDWGWAQLAVPQQPGTTSATIGEGERVAFRDGTAPVPDDLAMPRLAHQNRPLLAARFDLGNVGAAPVTRRAMLAYDDIDSIEYFKRRLPAYWRRDGMTMAQLLERAERDEPALRARAAAFDRELTADLERAGGRAYAELAVLAYRQTLAAHKLVADIDGTPLYFSKENFSNGCIATVDITYPTSPFYLLLNPRLLEAQLRPILDYATMPRWRFPFAPHDIGTYPQANGQVYGGGERSEDDQMPVEESGNMLLMIGALAKVQGNADFAQRYWPLLTKWAEFLRDKGLDPENQLSTDDFAGHLAHNTNLSIKAISALDAYAELARLLGKKQEATRYRTTARQMAARWQVMAADGDHTRLAFDQPGTWSQKYNLVWDKVLGRGLFPASLRRSELAFYQRHQGKYGLPLDSRKTYTKLDWITWSATLADDRATFAALVAPLHRYMQETPTRVPLSDWYETTDGAQVGFQARAVVGGVYIKMLDDPALWGKWAARAAK</sequence>
<dbReference type="PANTHER" id="PTHR31987:SF1">
    <property type="entry name" value="GLUTAMINASE A"/>
    <property type="match status" value="1"/>
</dbReference>
<dbReference type="InterPro" id="IPR033433">
    <property type="entry name" value="GtaA_N"/>
</dbReference>
<evidence type="ECO:0000259" key="3">
    <source>
        <dbReference type="Pfam" id="PF17168"/>
    </source>
</evidence>
<accession>A0ABR6N2X6</accession>
<dbReference type="InterPro" id="IPR032515">
    <property type="entry name" value="DUF4964"/>
</dbReference>
<dbReference type="Gene3D" id="1.50.10.10">
    <property type="match status" value="1"/>
</dbReference>